<dbReference type="CDD" id="cd12107">
    <property type="entry name" value="Hemerythrin"/>
    <property type="match status" value="1"/>
</dbReference>
<dbReference type="InterPro" id="IPR050669">
    <property type="entry name" value="Hemerythrin"/>
</dbReference>
<dbReference type="PROSITE" id="PS00550">
    <property type="entry name" value="HEMERYTHRINS"/>
    <property type="match status" value="1"/>
</dbReference>
<dbReference type="NCBIfam" id="TIGR02481">
    <property type="entry name" value="hemeryth_dom"/>
    <property type="match status" value="1"/>
</dbReference>
<protein>
    <recommendedName>
        <fullName evidence="5">Hemerythrin-like domain-containing protein</fullName>
    </recommendedName>
</protein>
<accession>A0A6S6U4I8</accession>
<keyword evidence="4" id="KW-0408">Iron</keyword>
<name>A0A6S6U4I8_9BACT</name>
<dbReference type="InterPro" id="IPR035938">
    <property type="entry name" value="Hemerythrin-like_sf"/>
</dbReference>
<dbReference type="PANTHER" id="PTHR37164:SF1">
    <property type="entry name" value="BACTERIOHEMERYTHRIN"/>
    <property type="match status" value="1"/>
</dbReference>
<sequence length="145" mass="17130">MALVYVEQLEHLDVEQMQETHEKEVKILNEIDKLAIQYSMDKSKVGLLEEKLDAYLAHVKEHFANEERLMIQYDFPSYTMHKTAHDMFLSELDHAVSQWKNFGDIKKIINFVYKSPEWIVVHINTVDAPTSEYLTQKMALEKQDK</sequence>
<feature type="domain" description="Hemerythrin-like" evidence="5">
    <location>
        <begin position="14"/>
        <end position="123"/>
    </location>
</feature>
<organism evidence="6">
    <name type="scientific">uncultured Sulfurovum sp</name>
    <dbReference type="NCBI Taxonomy" id="269237"/>
    <lineage>
        <taxon>Bacteria</taxon>
        <taxon>Pseudomonadati</taxon>
        <taxon>Campylobacterota</taxon>
        <taxon>Epsilonproteobacteria</taxon>
        <taxon>Campylobacterales</taxon>
        <taxon>Sulfurovaceae</taxon>
        <taxon>Sulfurovum</taxon>
        <taxon>environmental samples</taxon>
    </lineage>
</organism>
<dbReference type="AlphaFoldDB" id="A0A6S6U4I8"/>
<comment type="similarity">
    <text evidence="1">Belongs to the hemerythrin family.</text>
</comment>
<evidence type="ECO:0000256" key="3">
    <source>
        <dbReference type="ARBA" id="ARBA00022723"/>
    </source>
</evidence>
<evidence type="ECO:0000313" key="6">
    <source>
        <dbReference type="EMBL" id="CAA6822416.1"/>
    </source>
</evidence>
<keyword evidence="3" id="KW-0479">Metal-binding</keyword>
<dbReference type="EMBL" id="CACVAS010000117">
    <property type="protein sequence ID" value="CAA6822416.1"/>
    <property type="molecule type" value="Genomic_DNA"/>
</dbReference>
<evidence type="ECO:0000259" key="5">
    <source>
        <dbReference type="Pfam" id="PF01814"/>
    </source>
</evidence>
<dbReference type="Gene3D" id="1.20.120.50">
    <property type="entry name" value="Hemerythrin-like"/>
    <property type="match status" value="1"/>
</dbReference>
<gene>
    <name evidence="6" type="ORF">HELGO_WM787</name>
</gene>
<proteinExistence type="inferred from homology"/>
<dbReference type="SUPFAM" id="SSF47188">
    <property type="entry name" value="Hemerythrin-like"/>
    <property type="match status" value="1"/>
</dbReference>
<dbReference type="GO" id="GO:0046872">
    <property type="term" value="F:metal ion binding"/>
    <property type="evidence" value="ECO:0007669"/>
    <property type="project" value="UniProtKB-KW"/>
</dbReference>
<keyword evidence="2" id="KW-0561">Oxygen transport</keyword>
<dbReference type="InterPro" id="IPR012312">
    <property type="entry name" value="Hemerythrin-like"/>
</dbReference>
<evidence type="ECO:0000256" key="4">
    <source>
        <dbReference type="ARBA" id="ARBA00023004"/>
    </source>
</evidence>
<dbReference type="Pfam" id="PF01814">
    <property type="entry name" value="Hemerythrin"/>
    <property type="match status" value="1"/>
</dbReference>
<evidence type="ECO:0000256" key="2">
    <source>
        <dbReference type="ARBA" id="ARBA00022621"/>
    </source>
</evidence>
<evidence type="ECO:0000256" key="1">
    <source>
        <dbReference type="ARBA" id="ARBA00010587"/>
    </source>
</evidence>
<reference evidence="6" key="1">
    <citation type="submission" date="2020-01" db="EMBL/GenBank/DDBJ databases">
        <authorList>
            <person name="Meier V. D."/>
            <person name="Meier V D."/>
        </authorList>
    </citation>
    <scope>NUCLEOTIDE SEQUENCE</scope>
    <source>
        <strain evidence="6">HLG_WM_MAG_01</strain>
    </source>
</reference>
<dbReference type="PANTHER" id="PTHR37164">
    <property type="entry name" value="BACTERIOHEMERYTHRIN"/>
    <property type="match status" value="1"/>
</dbReference>
<dbReference type="GO" id="GO:0005344">
    <property type="term" value="F:oxygen carrier activity"/>
    <property type="evidence" value="ECO:0007669"/>
    <property type="project" value="UniProtKB-KW"/>
</dbReference>
<dbReference type="InterPro" id="IPR016131">
    <property type="entry name" value="Haemerythrin_Fe_BS"/>
</dbReference>
<keyword evidence="2" id="KW-0813">Transport</keyword>
<dbReference type="InterPro" id="IPR012827">
    <property type="entry name" value="Hemerythrin_metal-bd"/>
</dbReference>